<dbReference type="RefSeq" id="WP_008540564.1">
    <property type="nucleotide sequence ID" value="NZ_JH604856.1"/>
</dbReference>
<evidence type="ECO:0000256" key="11">
    <source>
        <dbReference type="RuleBase" id="RU364098"/>
    </source>
</evidence>
<dbReference type="Pfam" id="PF11953">
    <property type="entry name" value="DUF3470"/>
    <property type="match status" value="1"/>
</dbReference>
<dbReference type="InterPro" id="IPR050294">
    <property type="entry name" value="RnfB_subfamily"/>
</dbReference>
<dbReference type="PANTHER" id="PTHR42859">
    <property type="entry name" value="OXIDOREDUCTASE"/>
    <property type="match status" value="1"/>
</dbReference>
<dbReference type="GO" id="GO:0051538">
    <property type="term" value="F:3 iron, 4 sulfur cluster binding"/>
    <property type="evidence" value="ECO:0007669"/>
    <property type="project" value="UniProtKB-KW"/>
</dbReference>
<comment type="cofactor">
    <cofactor evidence="2 11">
        <name>[4Fe-4S] cluster</name>
        <dbReference type="ChEBI" id="CHEBI:49883"/>
    </cofactor>
</comment>
<comment type="caution">
    <text evidence="13">The sequence shown here is derived from an EMBL/GenBank/DDBJ whole genome shotgun (WGS) entry which is preliminary data.</text>
</comment>
<dbReference type="Gene3D" id="3.30.70.20">
    <property type="match status" value="1"/>
</dbReference>
<feature type="domain" description="4Fe-4S ferredoxin-type" evidence="12">
    <location>
        <begin position="1"/>
        <end position="30"/>
    </location>
</feature>
<protein>
    <recommendedName>
        <fullName evidence="11">Ferredoxin</fullName>
    </recommendedName>
</protein>
<name>H3KBU4_9BURK</name>
<evidence type="ECO:0000313" key="13">
    <source>
        <dbReference type="EMBL" id="EHY32416.1"/>
    </source>
</evidence>
<proteinExistence type="predicted"/>
<accession>H3KBU4</accession>
<dbReference type="GO" id="GO:0046872">
    <property type="term" value="F:metal ion binding"/>
    <property type="evidence" value="ECO:0007669"/>
    <property type="project" value="UniProtKB-KW"/>
</dbReference>
<keyword evidence="9 11" id="KW-0411">Iron-sulfur</keyword>
<keyword evidence="10 11" id="KW-0003">3Fe-4S</keyword>
<evidence type="ECO:0000256" key="4">
    <source>
        <dbReference type="ARBA" id="ARBA00022485"/>
    </source>
</evidence>
<evidence type="ECO:0000256" key="5">
    <source>
        <dbReference type="ARBA" id="ARBA00022723"/>
    </source>
</evidence>
<dbReference type="STRING" id="762967.HMPREF9440_00192"/>
<reference evidence="13 14" key="1">
    <citation type="submission" date="2011-11" db="EMBL/GenBank/DDBJ databases">
        <authorList>
            <person name="Weinstock G."/>
            <person name="Sodergren E."/>
            <person name="Clifton S."/>
            <person name="Fulton L."/>
            <person name="Fulton B."/>
            <person name="Courtney L."/>
            <person name="Fronick C."/>
            <person name="Harrison M."/>
            <person name="Strong C."/>
            <person name="Farmer C."/>
            <person name="Delahaunty K."/>
            <person name="Markovic C."/>
            <person name="Hall O."/>
            <person name="Minx P."/>
            <person name="Tomlinson C."/>
            <person name="Mitreva M."/>
            <person name="Hou S."/>
            <person name="Chen J."/>
            <person name="Wollam A."/>
            <person name="Pepin K.H."/>
            <person name="Johnson M."/>
            <person name="Bhonagiri V."/>
            <person name="Zhang X."/>
            <person name="Suruliraj S."/>
            <person name="Warren W."/>
            <person name="Chinwalla A."/>
            <person name="Mardis E.R."/>
            <person name="Wilson R.K."/>
        </authorList>
    </citation>
    <scope>NUCLEOTIDE SEQUENCE [LARGE SCALE GENOMIC DNA]</scope>
    <source>
        <strain evidence="13 14">YIT 11816</strain>
    </source>
</reference>
<dbReference type="PROSITE" id="PS00198">
    <property type="entry name" value="4FE4S_FER_1"/>
    <property type="match status" value="1"/>
</dbReference>
<dbReference type="Pfam" id="PF12800">
    <property type="entry name" value="Fer4_4"/>
    <property type="match status" value="1"/>
</dbReference>
<feature type="domain" description="4Fe-4S ferredoxin-type" evidence="12">
    <location>
        <begin position="31"/>
        <end position="60"/>
    </location>
</feature>
<evidence type="ECO:0000256" key="7">
    <source>
        <dbReference type="ARBA" id="ARBA00022982"/>
    </source>
</evidence>
<keyword evidence="8 11" id="KW-0408">Iron</keyword>
<dbReference type="PROSITE" id="PS51379">
    <property type="entry name" value="4FE4S_FER_2"/>
    <property type="match status" value="2"/>
</dbReference>
<dbReference type="GO" id="GO:0009055">
    <property type="term" value="F:electron transfer activity"/>
    <property type="evidence" value="ECO:0007669"/>
    <property type="project" value="InterPro"/>
</dbReference>
<evidence type="ECO:0000256" key="3">
    <source>
        <dbReference type="ARBA" id="ARBA00022448"/>
    </source>
</evidence>
<dbReference type="NCBIfam" id="NF045490">
    <property type="entry name" value="FdxA_Protbact"/>
    <property type="match status" value="1"/>
</dbReference>
<dbReference type="GO" id="GO:0051539">
    <property type="term" value="F:4 iron, 4 sulfur cluster binding"/>
    <property type="evidence" value="ECO:0007669"/>
    <property type="project" value="UniProtKB-KW"/>
</dbReference>
<dbReference type="PRINTS" id="PR00354">
    <property type="entry name" value="7FE8SFRDOXIN"/>
</dbReference>
<gene>
    <name evidence="13" type="ORF">HMPREF9440_00192</name>
</gene>
<dbReference type="InterPro" id="IPR054829">
    <property type="entry name" value="FdxA"/>
</dbReference>
<keyword evidence="3 11" id="KW-0813">Transport</keyword>
<dbReference type="InterPro" id="IPR022569">
    <property type="entry name" value="Fd_C"/>
</dbReference>
<comment type="cofactor">
    <cofactor evidence="1 11">
        <name>[3Fe-4S] cluster</name>
        <dbReference type="ChEBI" id="CHEBI:21137"/>
    </cofactor>
</comment>
<evidence type="ECO:0000313" key="14">
    <source>
        <dbReference type="Proteomes" id="UP000004956"/>
    </source>
</evidence>
<dbReference type="Pfam" id="PF00037">
    <property type="entry name" value="Fer4"/>
    <property type="match status" value="1"/>
</dbReference>
<dbReference type="AlphaFoldDB" id="H3KBU4"/>
<keyword evidence="4 11" id="KW-0004">4Fe-4S</keyword>
<evidence type="ECO:0000256" key="6">
    <source>
        <dbReference type="ARBA" id="ARBA00022737"/>
    </source>
</evidence>
<dbReference type="PANTHER" id="PTHR42859:SF2">
    <property type="entry name" value="FERREDOXIN"/>
    <property type="match status" value="1"/>
</dbReference>
<dbReference type="SUPFAM" id="SSF54862">
    <property type="entry name" value="4Fe-4S ferredoxins"/>
    <property type="match status" value="1"/>
</dbReference>
<dbReference type="InterPro" id="IPR017900">
    <property type="entry name" value="4Fe4S_Fe_S_CS"/>
</dbReference>
<keyword evidence="7 11" id="KW-0249">Electron transport</keyword>
<keyword evidence="5 11" id="KW-0479">Metal-binding</keyword>
<evidence type="ECO:0000256" key="10">
    <source>
        <dbReference type="ARBA" id="ARBA00023291"/>
    </source>
</evidence>
<comment type="function">
    <text evidence="11">Ferredoxins are iron-sulfur proteins that transfer electrons in a wide variety of metabolic reactions.</text>
</comment>
<evidence type="ECO:0000256" key="9">
    <source>
        <dbReference type="ARBA" id="ARBA00023014"/>
    </source>
</evidence>
<keyword evidence="6 11" id="KW-0677">Repeat</keyword>
<sequence>MPHVVCEACIGCKRTDCVDVCPVDCFREGPNFLVIDPDECIDCAVCIPECPEAAIYAEEDVPADQQEFIALNAELAREWPSITRRKPAPDDADEWRGVKNKLQFLKR</sequence>
<evidence type="ECO:0000256" key="2">
    <source>
        <dbReference type="ARBA" id="ARBA00001966"/>
    </source>
</evidence>
<evidence type="ECO:0000256" key="8">
    <source>
        <dbReference type="ARBA" id="ARBA00023004"/>
    </source>
</evidence>
<evidence type="ECO:0000256" key="1">
    <source>
        <dbReference type="ARBA" id="ARBA00001927"/>
    </source>
</evidence>
<dbReference type="InterPro" id="IPR017896">
    <property type="entry name" value="4Fe4S_Fe-S-bd"/>
</dbReference>
<dbReference type="InterPro" id="IPR000813">
    <property type="entry name" value="7Fe_ferredoxin"/>
</dbReference>
<dbReference type="OrthoDB" id="9803397at2"/>
<dbReference type="Proteomes" id="UP000004956">
    <property type="component" value="Unassembled WGS sequence"/>
</dbReference>
<dbReference type="PATRIC" id="fig|762967.3.peg.163"/>
<evidence type="ECO:0000259" key="12">
    <source>
        <dbReference type="PROSITE" id="PS51379"/>
    </source>
</evidence>
<dbReference type="EMBL" id="AFBQ01000023">
    <property type="protein sequence ID" value="EHY32416.1"/>
    <property type="molecule type" value="Genomic_DNA"/>
</dbReference>
<organism evidence="13 14">
    <name type="scientific">Sutterella parvirubra YIT 11816</name>
    <dbReference type="NCBI Taxonomy" id="762967"/>
    <lineage>
        <taxon>Bacteria</taxon>
        <taxon>Pseudomonadati</taxon>
        <taxon>Pseudomonadota</taxon>
        <taxon>Betaproteobacteria</taxon>
        <taxon>Burkholderiales</taxon>
        <taxon>Sutterellaceae</taxon>
        <taxon>Sutterella</taxon>
    </lineage>
</organism>
<dbReference type="HOGENOM" id="CLU_139698_0_0_4"/>
<keyword evidence="14" id="KW-1185">Reference proteome</keyword>